<evidence type="ECO:0000256" key="5">
    <source>
        <dbReference type="ARBA" id="ARBA00023237"/>
    </source>
</evidence>
<feature type="domain" description="SusD-like N-terminal" evidence="7">
    <location>
        <begin position="112"/>
        <end position="220"/>
    </location>
</feature>
<keyword evidence="9" id="KW-1185">Reference proteome</keyword>
<evidence type="ECO:0000313" key="8">
    <source>
        <dbReference type="EMBL" id="SHI53718.1"/>
    </source>
</evidence>
<dbReference type="AlphaFoldDB" id="A0A1M6BZ44"/>
<evidence type="ECO:0000256" key="3">
    <source>
        <dbReference type="ARBA" id="ARBA00022729"/>
    </source>
</evidence>
<name>A0A1M6BZ44_9BACT</name>
<comment type="similarity">
    <text evidence="2">Belongs to the SusD family.</text>
</comment>
<evidence type="ECO:0000256" key="4">
    <source>
        <dbReference type="ARBA" id="ARBA00023136"/>
    </source>
</evidence>
<evidence type="ECO:0000313" key="9">
    <source>
        <dbReference type="Proteomes" id="UP000184050"/>
    </source>
</evidence>
<dbReference type="Pfam" id="PF07980">
    <property type="entry name" value="SusD_RagB"/>
    <property type="match status" value="1"/>
</dbReference>
<accession>A0A1M6BZ44</accession>
<evidence type="ECO:0000256" key="1">
    <source>
        <dbReference type="ARBA" id="ARBA00004442"/>
    </source>
</evidence>
<dbReference type="Gene3D" id="1.25.40.390">
    <property type="match status" value="1"/>
</dbReference>
<dbReference type="InterPro" id="IPR011990">
    <property type="entry name" value="TPR-like_helical_dom_sf"/>
</dbReference>
<organism evidence="8 9">
    <name type="scientific">Tangfeifania diversioriginum</name>
    <dbReference type="NCBI Taxonomy" id="1168035"/>
    <lineage>
        <taxon>Bacteria</taxon>
        <taxon>Pseudomonadati</taxon>
        <taxon>Bacteroidota</taxon>
        <taxon>Bacteroidia</taxon>
        <taxon>Marinilabiliales</taxon>
        <taxon>Prolixibacteraceae</taxon>
        <taxon>Tangfeifania</taxon>
    </lineage>
</organism>
<proteinExistence type="inferred from homology"/>
<keyword evidence="3" id="KW-0732">Signal</keyword>
<keyword evidence="4" id="KW-0472">Membrane</keyword>
<dbReference type="STRING" id="1168035.SAMN05444280_10373"/>
<dbReference type="OrthoDB" id="1031584at2"/>
<dbReference type="EMBL" id="FQZE01000003">
    <property type="protein sequence ID" value="SHI53718.1"/>
    <property type="molecule type" value="Genomic_DNA"/>
</dbReference>
<protein>
    <submittedName>
        <fullName evidence="8">Starch-binding associating with outer membrane</fullName>
    </submittedName>
</protein>
<feature type="domain" description="RagB/SusD" evidence="6">
    <location>
        <begin position="298"/>
        <end position="605"/>
    </location>
</feature>
<comment type="subcellular location">
    <subcellularLocation>
        <location evidence="1">Cell outer membrane</location>
    </subcellularLocation>
</comment>
<dbReference type="InterPro" id="IPR033985">
    <property type="entry name" value="SusD-like_N"/>
</dbReference>
<evidence type="ECO:0000259" key="6">
    <source>
        <dbReference type="Pfam" id="PF07980"/>
    </source>
</evidence>
<evidence type="ECO:0000256" key="2">
    <source>
        <dbReference type="ARBA" id="ARBA00006275"/>
    </source>
</evidence>
<dbReference type="Proteomes" id="UP000184050">
    <property type="component" value="Unassembled WGS sequence"/>
</dbReference>
<dbReference type="SUPFAM" id="SSF48452">
    <property type="entry name" value="TPR-like"/>
    <property type="match status" value="1"/>
</dbReference>
<dbReference type="PROSITE" id="PS51257">
    <property type="entry name" value="PROKAR_LIPOPROTEIN"/>
    <property type="match status" value="1"/>
</dbReference>
<dbReference type="RefSeq" id="WP_073165204.1">
    <property type="nucleotide sequence ID" value="NZ_FQZE01000003.1"/>
</dbReference>
<dbReference type="InterPro" id="IPR012944">
    <property type="entry name" value="SusD_RagB_dom"/>
</dbReference>
<dbReference type="Pfam" id="PF14322">
    <property type="entry name" value="SusD-like_3"/>
    <property type="match status" value="1"/>
</dbReference>
<gene>
    <name evidence="8" type="ORF">SAMN05444280_10373</name>
</gene>
<reference evidence="8 9" key="1">
    <citation type="submission" date="2016-11" db="EMBL/GenBank/DDBJ databases">
        <authorList>
            <person name="Jaros S."/>
            <person name="Januszkiewicz K."/>
            <person name="Wedrychowicz H."/>
        </authorList>
    </citation>
    <scope>NUCLEOTIDE SEQUENCE [LARGE SCALE GENOMIC DNA]</scope>
    <source>
        <strain evidence="8 9">DSM 27063</strain>
    </source>
</reference>
<sequence>MKLHNIGFIIFTILIFGCDLEQIPQDSASKESVFGSEKGLELYSYSFYDWLPSANNIHTADCISDYAARRGAPALLMEGAYTPTSDDDDSASGNEVVALGGDREWGWGHLRNFNFFIENCTTNENVSEEVRNHYVGLARFFRAFFYFEKVKRYGDVPWIDTPLDVDDEALYKARDSRELVMDNVLADLNYACENITLTSDETRSLVTKWVAYALKARVCLFEGTFRKYHTELGLQGTSGQWLNEAANAAKFIIDESGFELYTGSGTDKSYRELFTSQSPVGDEIMMAVIMDEALGETHAANWYYTSTTTGVRYNFIRTFINTYLTLDGTPFTDDPDYETMLFHEEMVDRDKRLKQTIRGVDYQRLNNGIPFDAPPDMLYSYTGYQPIKWSLDDINVDTRDLNDNSVSIFRYAEVLLNFAEAKAELGTLTDDDWSKTIGALRARAGITGGLNIKPTEIDPYLQSNYFPNISDPVILEIRRDRGIELAMEGFRFYDIVRWKRGELFEMEWNGIYIPELDTPMDLNQDGVMDVIYYKEEPTTSPSYTAIPVSDLYGGQTNPYRLSNETYGEITWLNNIERKWDDKKYYYPIPETDRLTNPNLEQNPGW</sequence>
<evidence type="ECO:0000259" key="7">
    <source>
        <dbReference type="Pfam" id="PF14322"/>
    </source>
</evidence>
<keyword evidence="5" id="KW-0998">Cell outer membrane</keyword>
<dbReference type="GO" id="GO:0009279">
    <property type="term" value="C:cell outer membrane"/>
    <property type="evidence" value="ECO:0007669"/>
    <property type="project" value="UniProtKB-SubCell"/>
</dbReference>